<accession>A0A6J5N587</accession>
<keyword evidence="1" id="KW-0812">Transmembrane</keyword>
<organism evidence="2">
    <name type="scientific">uncultured Caudovirales phage</name>
    <dbReference type="NCBI Taxonomy" id="2100421"/>
    <lineage>
        <taxon>Viruses</taxon>
        <taxon>Duplodnaviria</taxon>
        <taxon>Heunggongvirae</taxon>
        <taxon>Uroviricota</taxon>
        <taxon>Caudoviricetes</taxon>
        <taxon>Peduoviridae</taxon>
        <taxon>Maltschvirus</taxon>
        <taxon>Maltschvirus maltsch</taxon>
    </lineage>
</organism>
<dbReference type="EMBL" id="LR796590">
    <property type="protein sequence ID" value="CAB4152496.1"/>
    <property type="molecule type" value="Genomic_DNA"/>
</dbReference>
<keyword evidence="1" id="KW-0472">Membrane</keyword>
<proteinExistence type="predicted"/>
<evidence type="ECO:0000256" key="1">
    <source>
        <dbReference type="SAM" id="Phobius"/>
    </source>
</evidence>
<gene>
    <name evidence="2" type="ORF">UFOVP616_17</name>
</gene>
<protein>
    <submittedName>
        <fullName evidence="2">Uncharacterized protein</fullName>
    </submittedName>
</protein>
<sequence>MNTNNFLEHLDQSARVLLDIASYTVALGVLVQVLPVTAAAMSIIWLGLQMFAWFRRKAWQTDKERNA</sequence>
<evidence type="ECO:0000313" key="2">
    <source>
        <dbReference type="EMBL" id="CAB4152496.1"/>
    </source>
</evidence>
<reference evidence="2" key="1">
    <citation type="submission" date="2020-04" db="EMBL/GenBank/DDBJ databases">
        <authorList>
            <person name="Chiriac C."/>
            <person name="Salcher M."/>
            <person name="Ghai R."/>
            <person name="Kavagutti S V."/>
        </authorList>
    </citation>
    <scope>NUCLEOTIDE SEQUENCE</scope>
</reference>
<feature type="transmembrane region" description="Helical" evidence="1">
    <location>
        <begin position="20"/>
        <end position="48"/>
    </location>
</feature>
<name>A0A6J5N587_9CAUD</name>
<keyword evidence="1" id="KW-1133">Transmembrane helix</keyword>